<dbReference type="Proteomes" id="UP001598201">
    <property type="component" value="Unassembled WGS sequence"/>
</dbReference>
<dbReference type="EMBL" id="JBHUCJ010000011">
    <property type="protein sequence ID" value="MFD3223305.1"/>
    <property type="molecule type" value="Genomic_DNA"/>
</dbReference>
<dbReference type="eggNOG" id="ENOG5032ZAP">
    <property type="taxonomic scope" value="Bacteria"/>
</dbReference>
<reference evidence="1 3" key="2">
    <citation type="journal article" date="2012" name="J. Bacteriol.">
        <title>Complete Genome Sequence of Rahnella sp. Strain Y9602, a Gammaproteobacterium Isolate from Metal- and Radionuclide-Contaminated Soil.</title>
        <authorList>
            <person name="Martinez R.J."/>
            <person name="Bruce D."/>
            <person name="Detter C."/>
            <person name="Goodwin L.A."/>
            <person name="Han J."/>
            <person name="Han C.S."/>
            <person name="Held B."/>
            <person name="Land M.L."/>
            <person name="Mikhailova N."/>
            <person name="Nolan M."/>
            <person name="Pennacchio L."/>
            <person name="Pitluck S."/>
            <person name="Tapia R."/>
            <person name="Woyke T."/>
            <person name="Sobecky P.A."/>
        </authorList>
    </citation>
    <scope>NUCLEOTIDE SEQUENCE [LARGE SCALE GENOMIC DNA]</scope>
    <source>
        <strain evidence="1 3">Y9602</strain>
    </source>
</reference>
<evidence type="ECO:0000313" key="4">
    <source>
        <dbReference type="Proteomes" id="UP001598201"/>
    </source>
</evidence>
<dbReference type="HOGENOM" id="CLU_2773572_0_0_6"/>
<dbReference type="OrthoDB" id="6490843at2"/>
<dbReference type="KEGG" id="rah:Rahaq_2916"/>
<reference evidence="2 4" key="3">
    <citation type="submission" date="2024-09" db="EMBL/GenBank/DDBJ databases">
        <title>Genomes of Rahnella.</title>
        <authorList>
            <person name="Mnguni F.C."/>
            <person name="Shin G.Y."/>
            <person name="Coutinho T."/>
        </authorList>
    </citation>
    <scope>NUCLEOTIDE SEQUENCE [LARGE SCALE GENOMIC DNA]</scope>
    <source>
        <strain evidence="2 4">20WA0057</strain>
    </source>
</reference>
<gene>
    <name evidence="1" type="ordered locus">Rahaq_2916</name>
    <name evidence="2" type="ORF">ACFPK4_07150</name>
</gene>
<dbReference type="GeneID" id="95416508"/>
<sequence length="71" mass="7986">MKFSESEIQPLWDEVARIIGDGVIKMRHRGEPLSADALINYLDEQLACATGVQRRIMLGAAINMLKADRRC</sequence>
<keyword evidence="4" id="KW-1185">Reference proteome</keyword>
<protein>
    <submittedName>
        <fullName evidence="1">Uncharacterized protein</fullName>
    </submittedName>
</protein>
<dbReference type="Proteomes" id="UP000007257">
    <property type="component" value="Chromosome"/>
</dbReference>
<name>A0A0H3FBF0_RAHSY</name>
<organism evidence="1 3">
    <name type="scientific">Rahnella sp. (strain Y9602)</name>
    <dbReference type="NCBI Taxonomy" id="2703885"/>
    <lineage>
        <taxon>Bacteria</taxon>
        <taxon>Pseudomonadati</taxon>
        <taxon>Pseudomonadota</taxon>
        <taxon>Gammaproteobacteria</taxon>
        <taxon>Enterobacterales</taxon>
        <taxon>Yersiniaceae</taxon>
        <taxon>Rahnella</taxon>
    </lineage>
</organism>
<evidence type="ECO:0000313" key="3">
    <source>
        <dbReference type="Proteomes" id="UP000007257"/>
    </source>
</evidence>
<dbReference type="AlphaFoldDB" id="A0A0H3FBF0"/>
<reference evidence="3" key="1">
    <citation type="submission" date="2011-01" db="EMBL/GenBank/DDBJ databases">
        <title>Complete sequence of chromosome of Rahnella sp. Y9602.</title>
        <authorList>
            <consortium name="US DOE Joint Genome Institute"/>
            <person name="Lucas S."/>
            <person name="Copeland A."/>
            <person name="Lapidus A."/>
            <person name="Cheng J.-F."/>
            <person name="Goodwin L."/>
            <person name="Pitluck S."/>
            <person name="Lu M."/>
            <person name="Detter J.C."/>
            <person name="Han C."/>
            <person name="Tapia R."/>
            <person name="Land M."/>
            <person name="Hauser L."/>
            <person name="Kyrpides N."/>
            <person name="Ivanova N."/>
            <person name="Ovchinnikova G."/>
            <person name="Pagani I."/>
            <person name="Sobecky P.A."/>
            <person name="Martinez R.J."/>
            <person name="Woyke T."/>
        </authorList>
    </citation>
    <scope>NUCLEOTIDE SEQUENCE [LARGE SCALE GENOMIC DNA]</scope>
    <source>
        <strain evidence="3">Y9602</strain>
    </source>
</reference>
<accession>A0A0H3FBF0</accession>
<dbReference type="EMBL" id="CP002505">
    <property type="protein sequence ID" value="ADW74511.1"/>
    <property type="molecule type" value="Genomic_DNA"/>
</dbReference>
<evidence type="ECO:0000313" key="1">
    <source>
        <dbReference type="EMBL" id="ADW74511.1"/>
    </source>
</evidence>
<proteinExistence type="predicted"/>
<evidence type="ECO:0000313" key="2">
    <source>
        <dbReference type="EMBL" id="MFD3223305.1"/>
    </source>
</evidence>
<dbReference type="RefSeq" id="WP_013576207.1">
    <property type="nucleotide sequence ID" value="NC_015061.1"/>
</dbReference>